<proteinExistence type="predicted"/>
<gene>
    <name evidence="1" type="ORF">NYR54_10100</name>
</gene>
<dbReference type="EMBL" id="JAODNV010000010">
    <property type="protein sequence ID" value="MCT8990640.1"/>
    <property type="molecule type" value="Genomic_DNA"/>
</dbReference>
<dbReference type="AlphaFoldDB" id="A0A9X2X7Z5"/>
<sequence length="427" mass="48198">MRELDLREREKLTIGQVRRIALAAQGFTDRRPEGAVERRHLNRVLARTGLFQIDSVNVVTRAHTMPLFSRVGPYPAGLLERVASKKPRAVFEYWAHEASLLPVETQPLLRWRMAEAREGKGIYRRLMRFGAEQAGFIQDMLAEVRARGPIAASDIEGHKGTSSWWGWSDAKHALEWLFWAGLVTTHSRRPSFERLYDLPERVLPSAILNAPTPSTEDAQRALVEISARALGVATAGDLRDYFRLSPQEAYPRIEELVEQGTLIPVTVKGWQKKAYMHAEARLPRKVRARALLAPFDPLVWERSRAERLFDFRYRIEIYTPASKRVYGYYVFPFLLGERIVARVDLKADRLRGVLRVQAAYGEPHAPAETASELWQALEEMALWLGLGEVEVAEAGDLAAALAAAGRTRPVQPAAAVQAAERFSMDEA</sequence>
<organism evidence="1 2">
    <name type="scientific">Chelativorans petroleitrophicus</name>
    <dbReference type="NCBI Taxonomy" id="2975484"/>
    <lineage>
        <taxon>Bacteria</taxon>
        <taxon>Pseudomonadati</taxon>
        <taxon>Pseudomonadota</taxon>
        <taxon>Alphaproteobacteria</taxon>
        <taxon>Hyphomicrobiales</taxon>
        <taxon>Phyllobacteriaceae</taxon>
        <taxon>Chelativorans</taxon>
    </lineage>
</organism>
<keyword evidence="2" id="KW-1185">Reference proteome</keyword>
<dbReference type="Pfam" id="PF06224">
    <property type="entry name" value="AlkZ-like"/>
    <property type="match status" value="1"/>
</dbReference>
<dbReference type="PANTHER" id="PTHR30528">
    <property type="entry name" value="CYTOPLASMIC PROTEIN"/>
    <property type="match status" value="1"/>
</dbReference>
<name>A0A9X2X7Z5_9HYPH</name>
<protein>
    <submittedName>
        <fullName evidence="1">Winged helix-turn-helix domain-containing protein</fullName>
    </submittedName>
</protein>
<reference evidence="1" key="1">
    <citation type="submission" date="2022-08" db="EMBL/GenBank/DDBJ databases">
        <title>Chelativorans sichuanense sp. nov., a paraffin oil-degrading bacterium isolated from a mixture of oil-based drill cuttings and paddy soil.</title>
        <authorList>
            <person name="Yu J."/>
            <person name="Liu H."/>
            <person name="Chen Q."/>
        </authorList>
    </citation>
    <scope>NUCLEOTIDE SEQUENCE</scope>
    <source>
        <strain evidence="1">SCAU 2101</strain>
    </source>
</reference>
<evidence type="ECO:0000313" key="2">
    <source>
        <dbReference type="Proteomes" id="UP001149009"/>
    </source>
</evidence>
<dbReference type="InterPro" id="IPR009351">
    <property type="entry name" value="AlkZ-like"/>
</dbReference>
<comment type="caution">
    <text evidence="1">The sequence shown here is derived from an EMBL/GenBank/DDBJ whole genome shotgun (WGS) entry which is preliminary data.</text>
</comment>
<dbReference type="PANTHER" id="PTHR30528:SF0">
    <property type="entry name" value="CYTOPLASMIC PROTEIN"/>
    <property type="match status" value="1"/>
</dbReference>
<evidence type="ECO:0000313" key="1">
    <source>
        <dbReference type="EMBL" id="MCT8990640.1"/>
    </source>
</evidence>
<dbReference type="Proteomes" id="UP001149009">
    <property type="component" value="Unassembled WGS sequence"/>
</dbReference>
<accession>A0A9X2X7Z5</accession>